<protein>
    <submittedName>
        <fullName evidence="2">Uncharacterized protein</fullName>
    </submittedName>
</protein>
<feature type="transmembrane region" description="Helical" evidence="1">
    <location>
        <begin position="28"/>
        <end position="51"/>
    </location>
</feature>
<dbReference type="EMBL" id="JBANRG010000017">
    <property type="protein sequence ID" value="KAK7458823.1"/>
    <property type="molecule type" value="Genomic_DNA"/>
</dbReference>
<accession>A0ABR1IQ08</accession>
<name>A0ABR1IQ08_9AGAR</name>
<keyword evidence="1" id="KW-0472">Membrane</keyword>
<organism evidence="2 4">
    <name type="scientific">Marasmiellus scandens</name>
    <dbReference type="NCBI Taxonomy" id="2682957"/>
    <lineage>
        <taxon>Eukaryota</taxon>
        <taxon>Fungi</taxon>
        <taxon>Dikarya</taxon>
        <taxon>Basidiomycota</taxon>
        <taxon>Agaricomycotina</taxon>
        <taxon>Agaricomycetes</taxon>
        <taxon>Agaricomycetidae</taxon>
        <taxon>Agaricales</taxon>
        <taxon>Marasmiineae</taxon>
        <taxon>Omphalotaceae</taxon>
        <taxon>Marasmiellus</taxon>
    </lineage>
</organism>
<evidence type="ECO:0000313" key="4">
    <source>
        <dbReference type="Proteomes" id="UP001498398"/>
    </source>
</evidence>
<dbReference type="EMBL" id="JBANRG010000091">
    <property type="protein sequence ID" value="KAK7436740.1"/>
    <property type="molecule type" value="Genomic_DNA"/>
</dbReference>
<gene>
    <name evidence="3" type="ORF">VKT23_009833</name>
    <name evidence="2" type="ORF">VKT23_018993</name>
</gene>
<evidence type="ECO:0000256" key="1">
    <source>
        <dbReference type="SAM" id="Phobius"/>
    </source>
</evidence>
<dbReference type="Proteomes" id="UP001498398">
    <property type="component" value="Unassembled WGS sequence"/>
</dbReference>
<evidence type="ECO:0000313" key="2">
    <source>
        <dbReference type="EMBL" id="KAK7436740.1"/>
    </source>
</evidence>
<reference evidence="2 4" key="1">
    <citation type="submission" date="2024-01" db="EMBL/GenBank/DDBJ databases">
        <title>A draft genome for the cacao thread blight pathogen Marasmiellus scandens.</title>
        <authorList>
            <person name="Baruah I.K."/>
            <person name="Leung J."/>
            <person name="Bukari Y."/>
            <person name="Amoako-Attah I."/>
            <person name="Meinhardt L.W."/>
            <person name="Bailey B.A."/>
            <person name="Cohen S.P."/>
        </authorList>
    </citation>
    <scope>NUCLEOTIDE SEQUENCE [LARGE SCALE GENOMIC DNA]</scope>
    <source>
        <strain evidence="2 4">GH-19</strain>
    </source>
</reference>
<proteinExistence type="predicted"/>
<keyword evidence="1" id="KW-1133">Transmembrane helix</keyword>
<evidence type="ECO:0000313" key="3">
    <source>
        <dbReference type="EMBL" id="KAK7458823.1"/>
    </source>
</evidence>
<keyword evidence="4" id="KW-1185">Reference proteome</keyword>
<sequence length="110" mass="12389">MHGSRTDRGSAIPSTRGEWIGRRDEFLVLLRVIASWMDAWLAIHLAFLLYTRGGKSGTRVRLHVVPYLLDAQRLNLDVHELQRSSSGSGLSSIRKQGQHEDLCLRHSISA</sequence>
<comment type="caution">
    <text evidence="2">The sequence shown here is derived from an EMBL/GenBank/DDBJ whole genome shotgun (WGS) entry which is preliminary data.</text>
</comment>
<keyword evidence="1" id="KW-0812">Transmembrane</keyword>